<organism evidence="18 19">
    <name type="scientific">Pedococcus cremeus</name>
    <dbReference type="NCBI Taxonomy" id="587636"/>
    <lineage>
        <taxon>Bacteria</taxon>
        <taxon>Bacillati</taxon>
        <taxon>Actinomycetota</taxon>
        <taxon>Actinomycetes</taxon>
        <taxon>Micrococcales</taxon>
        <taxon>Intrasporangiaceae</taxon>
        <taxon>Pedococcus</taxon>
    </lineage>
</organism>
<evidence type="ECO:0000256" key="5">
    <source>
        <dbReference type="ARBA" id="ARBA00022692"/>
    </source>
</evidence>
<feature type="transmembrane region" description="Helical" evidence="14">
    <location>
        <begin position="149"/>
        <end position="170"/>
    </location>
</feature>
<comment type="cofactor">
    <cofactor evidence="14 16">
        <name>Zn(2+)</name>
        <dbReference type="ChEBI" id="CHEBI:29105"/>
    </cofactor>
    <text evidence="14 16">Binds 1 zinc ion per subunit.</text>
</comment>
<dbReference type="PIRSF" id="PIRSF006404">
    <property type="entry name" value="UCP006404_Pept_M50_CBS"/>
    <property type="match status" value="1"/>
</dbReference>
<feature type="transmembrane region" description="Helical" evidence="14">
    <location>
        <begin position="21"/>
        <end position="44"/>
    </location>
</feature>
<evidence type="ECO:0000256" key="3">
    <source>
        <dbReference type="ARBA" id="ARBA00022475"/>
    </source>
</evidence>
<gene>
    <name evidence="18" type="ORF">SAMN05216199_3178</name>
</gene>
<feature type="domain" description="Peptidase M50" evidence="17">
    <location>
        <begin position="66"/>
        <end position="137"/>
    </location>
</feature>
<dbReference type="InterPro" id="IPR046342">
    <property type="entry name" value="CBS_dom_sf"/>
</dbReference>
<feature type="binding site" evidence="16">
    <location>
        <position position="80"/>
    </location>
    <ligand>
        <name>Zn(2+)</name>
        <dbReference type="ChEBI" id="CHEBI:29105"/>
        <note>catalytic</note>
    </ligand>
</feature>
<feature type="transmembrane region" description="Helical" evidence="14">
    <location>
        <begin position="56"/>
        <end position="75"/>
    </location>
</feature>
<keyword evidence="6 14" id="KW-0479">Metal-binding</keyword>
<name>A0A1H9WX04_9MICO</name>
<feature type="transmembrane region" description="Helical" evidence="14">
    <location>
        <begin position="113"/>
        <end position="137"/>
    </location>
</feature>
<evidence type="ECO:0000256" key="12">
    <source>
        <dbReference type="ARBA" id="ARBA00023122"/>
    </source>
</evidence>
<dbReference type="InterPro" id="IPR008915">
    <property type="entry name" value="Peptidase_M50"/>
</dbReference>
<keyword evidence="7" id="KW-0677">Repeat</keyword>
<evidence type="ECO:0000256" key="2">
    <source>
        <dbReference type="ARBA" id="ARBA00007931"/>
    </source>
</evidence>
<comment type="similarity">
    <text evidence="2 14">Belongs to the peptidase M50B family.</text>
</comment>
<evidence type="ECO:0000313" key="18">
    <source>
        <dbReference type="EMBL" id="SES38470.1"/>
    </source>
</evidence>
<dbReference type="InterPro" id="IPR016483">
    <property type="entry name" value="UCP006404_Pept_M50_CBS"/>
</dbReference>
<dbReference type="STRING" id="587636.SAMN05216199_3178"/>
<feature type="transmembrane region" description="Helical" evidence="14">
    <location>
        <begin position="82"/>
        <end position="101"/>
    </location>
</feature>
<evidence type="ECO:0000256" key="11">
    <source>
        <dbReference type="ARBA" id="ARBA00023049"/>
    </source>
</evidence>
<keyword evidence="3 14" id="KW-1003">Cell membrane</keyword>
<evidence type="ECO:0000256" key="14">
    <source>
        <dbReference type="PIRNR" id="PIRNR006404"/>
    </source>
</evidence>
<dbReference type="GO" id="GO:0006508">
    <property type="term" value="P:proteolysis"/>
    <property type="evidence" value="ECO:0007669"/>
    <property type="project" value="UniProtKB-KW"/>
</dbReference>
<dbReference type="RefSeq" id="WP_143056247.1">
    <property type="nucleotide sequence ID" value="NZ_FOHB01000006.1"/>
</dbReference>
<dbReference type="GO" id="GO:0008237">
    <property type="term" value="F:metallopeptidase activity"/>
    <property type="evidence" value="ECO:0007669"/>
    <property type="project" value="UniProtKB-UniRule"/>
</dbReference>
<dbReference type="GO" id="GO:0005886">
    <property type="term" value="C:plasma membrane"/>
    <property type="evidence" value="ECO:0007669"/>
    <property type="project" value="UniProtKB-SubCell"/>
</dbReference>
<evidence type="ECO:0000256" key="8">
    <source>
        <dbReference type="ARBA" id="ARBA00022801"/>
    </source>
</evidence>
<evidence type="ECO:0000256" key="6">
    <source>
        <dbReference type="ARBA" id="ARBA00022723"/>
    </source>
</evidence>
<dbReference type="Proteomes" id="UP000199019">
    <property type="component" value="Unassembled WGS sequence"/>
</dbReference>
<dbReference type="OrthoDB" id="9781963at2"/>
<evidence type="ECO:0000256" key="15">
    <source>
        <dbReference type="PIRSR" id="PIRSR006404-1"/>
    </source>
</evidence>
<evidence type="ECO:0000256" key="13">
    <source>
        <dbReference type="ARBA" id="ARBA00023136"/>
    </source>
</evidence>
<protein>
    <recommendedName>
        <fullName evidence="14">Zinc metalloprotease</fullName>
    </recommendedName>
</protein>
<evidence type="ECO:0000313" key="19">
    <source>
        <dbReference type="Proteomes" id="UP000199019"/>
    </source>
</evidence>
<keyword evidence="8 14" id="KW-0378">Hydrolase</keyword>
<evidence type="ECO:0000256" key="10">
    <source>
        <dbReference type="ARBA" id="ARBA00022989"/>
    </source>
</evidence>
<dbReference type="SUPFAM" id="SSF54631">
    <property type="entry name" value="CBS-domain pair"/>
    <property type="match status" value="1"/>
</dbReference>
<evidence type="ECO:0000256" key="9">
    <source>
        <dbReference type="ARBA" id="ARBA00022833"/>
    </source>
</evidence>
<keyword evidence="12" id="KW-0129">CBS domain</keyword>
<dbReference type="AlphaFoldDB" id="A0A1H9WX04"/>
<keyword evidence="19" id="KW-1185">Reference proteome</keyword>
<dbReference type="Pfam" id="PF02163">
    <property type="entry name" value="Peptidase_M50"/>
    <property type="match status" value="2"/>
</dbReference>
<evidence type="ECO:0000256" key="1">
    <source>
        <dbReference type="ARBA" id="ARBA00004651"/>
    </source>
</evidence>
<feature type="binding site" evidence="16">
    <location>
        <position position="171"/>
    </location>
    <ligand>
        <name>Zn(2+)</name>
        <dbReference type="ChEBI" id="CHEBI:29105"/>
        <note>catalytic</note>
    </ligand>
</feature>
<evidence type="ECO:0000256" key="4">
    <source>
        <dbReference type="ARBA" id="ARBA00022670"/>
    </source>
</evidence>
<feature type="domain" description="Peptidase M50" evidence="17">
    <location>
        <begin position="148"/>
        <end position="191"/>
    </location>
</feature>
<feature type="active site" evidence="15">
    <location>
        <position position="77"/>
    </location>
</feature>
<keyword evidence="13 14" id="KW-0472">Membrane</keyword>
<dbReference type="EMBL" id="FOHB01000006">
    <property type="protein sequence ID" value="SES38470.1"/>
    <property type="molecule type" value="Genomic_DNA"/>
</dbReference>
<dbReference type="GO" id="GO:0046872">
    <property type="term" value="F:metal ion binding"/>
    <property type="evidence" value="ECO:0007669"/>
    <property type="project" value="UniProtKB-UniRule"/>
</dbReference>
<evidence type="ECO:0000256" key="16">
    <source>
        <dbReference type="PIRSR" id="PIRSR006404-2"/>
    </source>
</evidence>
<reference evidence="19" key="1">
    <citation type="submission" date="2016-10" db="EMBL/GenBank/DDBJ databases">
        <authorList>
            <person name="Varghese N."/>
            <person name="Submissions S."/>
        </authorList>
    </citation>
    <scope>NUCLEOTIDE SEQUENCE [LARGE SCALE GENOMIC DNA]</scope>
    <source>
        <strain evidence="19">CGMCC 1.6963</strain>
    </source>
</reference>
<comment type="subcellular location">
    <subcellularLocation>
        <location evidence="1 14">Cell membrane</location>
        <topology evidence="1 14">Multi-pass membrane protein</topology>
    </subcellularLocation>
</comment>
<dbReference type="PANTHER" id="PTHR39188">
    <property type="entry name" value="MEMBRANE-ASSOCIATED ZINC METALLOPROTEASE M50B"/>
    <property type="match status" value="1"/>
</dbReference>
<accession>A0A1H9WX04</accession>
<keyword evidence="4 14" id="KW-0645">Protease</keyword>
<keyword evidence="10 14" id="KW-1133">Transmembrane helix</keyword>
<sequence length="377" mass="38886">MSQTAGTRRPSRGPGVRVATIAGVPVYIGGSWALIAVVLIALIGPSIARSRPDLGVLAYGVAALMALQLLVAVLVHEAAHAIAARAYGLPVLRVVADLWGGHTAFESGRSTPGAAAVIAAVGPLANGLLALLAWLALQTGPTGIPDTLIGGFAVLNAALAAFNLLPGLPLDGGQLVESLVWKVSGSRPKGMVVAGWCGRVVTALVILYVLGRPLAMGRQLDLFDIGWAMFIALFMWAGASSAIRGGQVLAAVQQVSVAEVLKRALGASESERLDTVLDRWAPGEVVVVLDRSGRPTGVVEPEAVGRVPHGRHAETDLSAVSRPQPPGWAVEAAPGDDIVPVITAMQTLGTPLVAVTHQGRFLGIVTAEDVNRAVERV</sequence>
<keyword evidence="9 14" id="KW-0862">Zinc</keyword>
<proteinExistence type="inferred from homology"/>
<keyword evidence="5 14" id="KW-0812">Transmembrane</keyword>
<feature type="transmembrane region" description="Helical" evidence="14">
    <location>
        <begin position="190"/>
        <end position="210"/>
    </location>
</feature>
<evidence type="ECO:0000259" key="17">
    <source>
        <dbReference type="Pfam" id="PF02163"/>
    </source>
</evidence>
<feature type="binding site" evidence="16">
    <location>
        <position position="76"/>
    </location>
    <ligand>
        <name>Zn(2+)</name>
        <dbReference type="ChEBI" id="CHEBI:29105"/>
        <note>catalytic</note>
    </ligand>
</feature>
<feature type="transmembrane region" description="Helical" evidence="14">
    <location>
        <begin position="222"/>
        <end position="239"/>
    </location>
</feature>
<evidence type="ECO:0000256" key="7">
    <source>
        <dbReference type="ARBA" id="ARBA00022737"/>
    </source>
</evidence>
<keyword evidence="11 14" id="KW-0482">Metalloprotease</keyword>
<dbReference type="PANTHER" id="PTHR39188:SF3">
    <property type="entry name" value="STAGE IV SPORULATION PROTEIN FB"/>
    <property type="match status" value="1"/>
</dbReference>